<feature type="region of interest" description="Disordered" evidence="1">
    <location>
        <begin position="1"/>
        <end position="26"/>
    </location>
</feature>
<comment type="caution">
    <text evidence="2">The sequence shown here is derived from an EMBL/GenBank/DDBJ whole genome shotgun (WGS) entry which is preliminary data.</text>
</comment>
<evidence type="ECO:0000256" key="1">
    <source>
        <dbReference type="SAM" id="MobiDB-lite"/>
    </source>
</evidence>
<sequence length="56" mass="5840">RGATVPSTSSAPGCPPGRRIELDAPAAWRSRPTRSLPVAPSLRLRSLVAVAPLLLP</sequence>
<feature type="compositionally biased region" description="Polar residues" evidence="1">
    <location>
        <begin position="1"/>
        <end position="11"/>
    </location>
</feature>
<keyword evidence="3" id="KW-1185">Reference proteome</keyword>
<proteinExistence type="predicted"/>
<name>A0AA38C2L5_TAXCH</name>
<reference evidence="2 3" key="1">
    <citation type="journal article" date="2021" name="Nat. Plants">
        <title>The Taxus genome provides insights into paclitaxel biosynthesis.</title>
        <authorList>
            <person name="Xiong X."/>
            <person name="Gou J."/>
            <person name="Liao Q."/>
            <person name="Li Y."/>
            <person name="Zhou Q."/>
            <person name="Bi G."/>
            <person name="Li C."/>
            <person name="Du R."/>
            <person name="Wang X."/>
            <person name="Sun T."/>
            <person name="Guo L."/>
            <person name="Liang H."/>
            <person name="Lu P."/>
            <person name="Wu Y."/>
            <person name="Zhang Z."/>
            <person name="Ro D.K."/>
            <person name="Shang Y."/>
            <person name="Huang S."/>
            <person name="Yan J."/>
        </authorList>
    </citation>
    <scope>NUCLEOTIDE SEQUENCE [LARGE SCALE GENOMIC DNA]</scope>
    <source>
        <strain evidence="2">Ta-2019</strain>
    </source>
</reference>
<evidence type="ECO:0000313" key="2">
    <source>
        <dbReference type="EMBL" id="KAH9293616.1"/>
    </source>
</evidence>
<accession>A0AA38C2L5</accession>
<evidence type="ECO:0000313" key="3">
    <source>
        <dbReference type="Proteomes" id="UP000824469"/>
    </source>
</evidence>
<feature type="non-terminal residue" evidence="2">
    <location>
        <position position="56"/>
    </location>
</feature>
<feature type="non-terminal residue" evidence="2">
    <location>
        <position position="1"/>
    </location>
</feature>
<dbReference type="Proteomes" id="UP000824469">
    <property type="component" value="Unassembled WGS sequence"/>
</dbReference>
<dbReference type="EMBL" id="JAHRHJ020000921">
    <property type="protein sequence ID" value="KAH9293616.1"/>
    <property type="molecule type" value="Genomic_DNA"/>
</dbReference>
<gene>
    <name evidence="2" type="ORF">KI387_041182</name>
</gene>
<organism evidence="2 3">
    <name type="scientific">Taxus chinensis</name>
    <name type="common">Chinese yew</name>
    <name type="synonym">Taxus wallichiana var. chinensis</name>
    <dbReference type="NCBI Taxonomy" id="29808"/>
    <lineage>
        <taxon>Eukaryota</taxon>
        <taxon>Viridiplantae</taxon>
        <taxon>Streptophyta</taxon>
        <taxon>Embryophyta</taxon>
        <taxon>Tracheophyta</taxon>
        <taxon>Spermatophyta</taxon>
        <taxon>Pinopsida</taxon>
        <taxon>Pinidae</taxon>
        <taxon>Conifers II</taxon>
        <taxon>Cupressales</taxon>
        <taxon>Taxaceae</taxon>
        <taxon>Taxus</taxon>
    </lineage>
</organism>
<protein>
    <submittedName>
        <fullName evidence="2">Uncharacterized protein</fullName>
    </submittedName>
</protein>
<dbReference type="AlphaFoldDB" id="A0AA38C2L5"/>